<keyword evidence="2" id="KW-1185">Reference proteome</keyword>
<comment type="caution">
    <text evidence="1">The sequence shown here is derived from an EMBL/GenBank/DDBJ whole genome shotgun (WGS) entry which is preliminary data.</text>
</comment>
<evidence type="ECO:0000313" key="1">
    <source>
        <dbReference type="EMBL" id="KAL1115821.1"/>
    </source>
</evidence>
<dbReference type="EMBL" id="JBFDAA010000019">
    <property type="protein sequence ID" value="KAL1115821.1"/>
    <property type="molecule type" value="Genomic_DNA"/>
</dbReference>
<evidence type="ECO:0000313" key="2">
    <source>
        <dbReference type="Proteomes" id="UP001558652"/>
    </source>
</evidence>
<proteinExistence type="predicted"/>
<dbReference type="AlphaFoldDB" id="A0ABD0XX22"/>
<dbReference type="Proteomes" id="UP001558652">
    <property type="component" value="Unassembled WGS sequence"/>
</dbReference>
<organism evidence="1 2">
    <name type="scientific">Ranatra chinensis</name>
    <dbReference type="NCBI Taxonomy" id="642074"/>
    <lineage>
        <taxon>Eukaryota</taxon>
        <taxon>Metazoa</taxon>
        <taxon>Ecdysozoa</taxon>
        <taxon>Arthropoda</taxon>
        <taxon>Hexapoda</taxon>
        <taxon>Insecta</taxon>
        <taxon>Pterygota</taxon>
        <taxon>Neoptera</taxon>
        <taxon>Paraneoptera</taxon>
        <taxon>Hemiptera</taxon>
        <taxon>Heteroptera</taxon>
        <taxon>Panheteroptera</taxon>
        <taxon>Nepomorpha</taxon>
        <taxon>Nepidae</taxon>
        <taxon>Ranatrinae</taxon>
        <taxon>Ranatra</taxon>
    </lineage>
</organism>
<sequence length="147" mass="16771">MPIGRNRFRPTKSEQEATNHAVGIRLEMLHLPDMVEYSVDVPGQRPFQDFKVVSMCVVCPCPDLVRNYQNEHTRIEFTFPVRIGKEENFECCKKNSAKPKERRIFMTGGVSSHEAFDTMATTTLHSLTLHQRGTSFGASGTIHRTWS</sequence>
<name>A0ABD0XX22_9HEMI</name>
<protein>
    <submittedName>
        <fullName evidence="1">Uncharacterized protein</fullName>
    </submittedName>
</protein>
<accession>A0ABD0XX22</accession>
<gene>
    <name evidence="1" type="ORF">AAG570_006111</name>
</gene>
<reference evidence="1 2" key="1">
    <citation type="submission" date="2024-07" db="EMBL/GenBank/DDBJ databases">
        <title>Chromosome-level genome assembly of the water stick insect Ranatra chinensis (Heteroptera: Nepidae).</title>
        <authorList>
            <person name="Liu X."/>
        </authorList>
    </citation>
    <scope>NUCLEOTIDE SEQUENCE [LARGE SCALE GENOMIC DNA]</scope>
    <source>
        <strain evidence="1">Cailab_2021Rc</strain>
        <tissue evidence="1">Muscle</tissue>
    </source>
</reference>